<feature type="transmembrane region" description="Helical" evidence="2">
    <location>
        <begin position="112"/>
        <end position="133"/>
    </location>
</feature>
<comment type="caution">
    <text evidence="3">The sequence shown here is derived from an EMBL/GenBank/DDBJ whole genome shotgun (WGS) entry which is preliminary data.</text>
</comment>
<feature type="transmembrane region" description="Helical" evidence="2">
    <location>
        <begin position="237"/>
        <end position="259"/>
    </location>
</feature>
<gene>
    <name evidence="3" type="ORF">B0T20DRAFT_102612</name>
</gene>
<proteinExistence type="predicted"/>
<keyword evidence="2" id="KW-0472">Membrane</keyword>
<feature type="transmembrane region" description="Helical" evidence="2">
    <location>
        <begin position="194"/>
        <end position="216"/>
    </location>
</feature>
<keyword evidence="2" id="KW-1133">Transmembrane helix</keyword>
<name>A0AAE0NWD3_SORBR</name>
<dbReference type="InterPro" id="IPR021460">
    <property type="entry name" value="DUF3112"/>
</dbReference>
<feature type="compositionally biased region" description="Basic and acidic residues" evidence="1">
    <location>
        <begin position="405"/>
        <end position="417"/>
    </location>
</feature>
<dbReference type="PANTHER" id="PTHR35184">
    <property type="entry name" value="YALI0C10208P"/>
    <property type="match status" value="1"/>
</dbReference>
<evidence type="ECO:0000256" key="1">
    <source>
        <dbReference type="SAM" id="MobiDB-lite"/>
    </source>
</evidence>
<dbReference type="PANTHER" id="PTHR35184:SF1">
    <property type="entry name" value="INTEGRAL MEMBRANE PROTEIN"/>
    <property type="match status" value="1"/>
</dbReference>
<feature type="region of interest" description="Disordered" evidence="1">
    <location>
        <begin position="345"/>
        <end position="377"/>
    </location>
</feature>
<feature type="transmembrane region" description="Helical" evidence="2">
    <location>
        <begin position="154"/>
        <end position="174"/>
    </location>
</feature>
<evidence type="ECO:0000313" key="3">
    <source>
        <dbReference type="EMBL" id="KAK3388775.1"/>
    </source>
</evidence>
<evidence type="ECO:0000256" key="2">
    <source>
        <dbReference type="SAM" id="Phobius"/>
    </source>
</evidence>
<feature type="compositionally biased region" description="Basic and acidic residues" evidence="1">
    <location>
        <begin position="363"/>
        <end position="377"/>
    </location>
</feature>
<evidence type="ECO:0000313" key="4">
    <source>
        <dbReference type="Proteomes" id="UP001281003"/>
    </source>
</evidence>
<dbReference type="Pfam" id="PF11309">
    <property type="entry name" value="DUF3112"/>
    <property type="match status" value="1"/>
</dbReference>
<dbReference type="AlphaFoldDB" id="A0AAE0NWD3"/>
<protein>
    <submittedName>
        <fullName evidence="3">Uncharacterized protein</fullName>
    </submittedName>
</protein>
<feature type="transmembrane region" description="Helical" evidence="2">
    <location>
        <begin position="41"/>
        <end position="65"/>
    </location>
</feature>
<feature type="transmembrane region" description="Helical" evidence="2">
    <location>
        <begin position="274"/>
        <end position="294"/>
    </location>
</feature>
<dbReference type="Proteomes" id="UP001281003">
    <property type="component" value="Unassembled WGS sequence"/>
</dbReference>
<keyword evidence="4" id="KW-1185">Reference proteome</keyword>
<feature type="transmembrane region" description="Helical" evidence="2">
    <location>
        <begin position="77"/>
        <end position="100"/>
    </location>
</feature>
<keyword evidence="2" id="KW-0812">Transmembrane</keyword>
<organism evidence="3 4">
    <name type="scientific">Sordaria brevicollis</name>
    <dbReference type="NCBI Taxonomy" id="83679"/>
    <lineage>
        <taxon>Eukaryota</taxon>
        <taxon>Fungi</taxon>
        <taxon>Dikarya</taxon>
        <taxon>Ascomycota</taxon>
        <taxon>Pezizomycotina</taxon>
        <taxon>Sordariomycetes</taxon>
        <taxon>Sordariomycetidae</taxon>
        <taxon>Sordariales</taxon>
        <taxon>Sordariaceae</taxon>
        <taxon>Sordaria</taxon>
    </lineage>
</organism>
<reference evidence="3" key="1">
    <citation type="journal article" date="2023" name="Mol. Phylogenet. Evol.">
        <title>Genome-scale phylogeny and comparative genomics of the fungal order Sordariales.</title>
        <authorList>
            <person name="Hensen N."/>
            <person name="Bonometti L."/>
            <person name="Westerberg I."/>
            <person name="Brannstrom I.O."/>
            <person name="Guillou S."/>
            <person name="Cros-Aarteil S."/>
            <person name="Calhoun S."/>
            <person name="Haridas S."/>
            <person name="Kuo A."/>
            <person name="Mondo S."/>
            <person name="Pangilinan J."/>
            <person name="Riley R."/>
            <person name="LaButti K."/>
            <person name="Andreopoulos B."/>
            <person name="Lipzen A."/>
            <person name="Chen C."/>
            <person name="Yan M."/>
            <person name="Daum C."/>
            <person name="Ng V."/>
            <person name="Clum A."/>
            <person name="Steindorff A."/>
            <person name="Ohm R.A."/>
            <person name="Martin F."/>
            <person name="Silar P."/>
            <person name="Natvig D.O."/>
            <person name="Lalanne C."/>
            <person name="Gautier V."/>
            <person name="Ament-Velasquez S.L."/>
            <person name="Kruys A."/>
            <person name="Hutchinson M.I."/>
            <person name="Powell A.J."/>
            <person name="Barry K."/>
            <person name="Miller A.N."/>
            <person name="Grigoriev I.V."/>
            <person name="Debuchy R."/>
            <person name="Gladieux P."/>
            <person name="Hiltunen Thoren M."/>
            <person name="Johannesson H."/>
        </authorList>
    </citation>
    <scope>NUCLEOTIDE SEQUENCE</scope>
    <source>
        <strain evidence="3">FGSC 1904</strain>
    </source>
</reference>
<dbReference type="EMBL" id="JAUTDP010000015">
    <property type="protein sequence ID" value="KAK3388775.1"/>
    <property type="molecule type" value="Genomic_DNA"/>
</dbReference>
<sequence>MYLQDGTLPLPLHRREEVIVSIPNGSEWAVLGGIPTEGVDIPISSVFILLFGIAAVWHLYTYFWVDRRRLPRQRHFFAMMLFVFSTLRMFSLVMRIIWAASVTDPHIPEQVVAVPARTFTTAGNTLIYILNFFTVRRFNRDYALFGAHPAPLRITRFLMFATLACLVMIVTSLVDSYHEHTDAVEKQGRAVQLAALTILTVLAFCPIIMASLGHVFRDNAKVYGGSQEEKRRYKARMRLIMISSLLMTLDVGYECGVAYARRPVERPAWWHHRAALYLSDYLLELLMVALFGVARLDRRFKMMRASERLGSRDGGGSPFGQQQRQNINAAEMGMAIGAREYYEDQQRHEHGHGLTRPDSGYAHAHDDTDEHDHEHEHNGFWKEMLHIPSEADPHGFAGESEQEEGSGRERFSDRINTDEDIFGSG</sequence>
<reference evidence="3" key="2">
    <citation type="submission" date="2023-07" db="EMBL/GenBank/DDBJ databases">
        <authorList>
            <consortium name="Lawrence Berkeley National Laboratory"/>
            <person name="Haridas S."/>
            <person name="Hensen N."/>
            <person name="Bonometti L."/>
            <person name="Westerberg I."/>
            <person name="Brannstrom I.O."/>
            <person name="Guillou S."/>
            <person name="Cros-Aarteil S."/>
            <person name="Calhoun S."/>
            <person name="Kuo A."/>
            <person name="Mondo S."/>
            <person name="Pangilinan J."/>
            <person name="Riley R."/>
            <person name="LaButti K."/>
            <person name="Andreopoulos B."/>
            <person name="Lipzen A."/>
            <person name="Chen C."/>
            <person name="Yanf M."/>
            <person name="Daum C."/>
            <person name="Ng V."/>
            <person name="Clum A."/>
            <person name="Steindorff A."/>
            <person name="Ohm R."/>
            <person name="Martin F."/>
            <person name="Silar P."/>
            <person name="Natvig D."/>
            <person name="Lalanne C."/>
            <person name="Gautier V."/>
            <person name="Ament-velasquez S.L."/>
            <person name="Kruys A."/>
            <person name="Hutchinson M.I."/>
            <person name="Powell A.J."/>
            <person name="Barry K."/>
            <person name="Miller A.N."/>
            <person name="Grigoriev I.V."/>
            <person name="Debuchy R."/>
            <person name="Gladieux P."/>
            <person name="Thoren M.H."/>
            <person name="Johannesson H."/>
        </authorList>
    </citation>
    <scope>NUCLEOTIDE SEQUENCE</scope>
    <source>
        <strain evidence="3">FGSC 1904</strain>
    </source>
</reference>
<accession>A0AAE0NWD3</accession>
<feature type="region of interest" description="Disordered" evidence="1">
    <location>
        <begin position="389"/>
        <end position="425"/>
    </location>
</feature>